<comment type="subcellular location">
    <subcellularLocation>
        <location evidence="1">Nucleus</location>
    </subcellularLocation>
</comment>
<dbReference type="InterPro" id="IPR002344">
    <property type="entry name" value="Lupus_La"/>
</dbReference>
<evidence type="ECO:0000256" key="4">
    <source>
        <dbReference type="PROSITE-ProRule" id="PRU00332"/>
    </source>
</evidence>
<reference evidence="10" key="1">
    <citation type="submission" date="2020-05" db="UniProtKB">
        <authorList>
            <consortium name="EnsemblMetazoa"/>
        </authorList>
    </citation>
    <scope>IDENTIFICATION</scope>
    <source>
        <strain evidence="10">TTRI</strain>
    </source>
</reference>
<name>A0A1A9V9H4_GLOAU</name>
<protein>
    <submittedName>
        <fullName evidence="10">Uncharacterized protein</fullName>
    </submittedName>
</protein>
<dbReference type="PANTHER" id="PTHR22792">
    <property type="entry name" value="LUPUS LA PROTEIN-RELATED"/>
    <property type="match status" value="1"/>
</dbReference>
<evidence type="ECO:0000259" key="9">
    <source>
        <dbReference type="PROSITE" id="PS51939"/>
    </source>
</evidence>
<dbReference type="GO" id="GO:0003729">
    <property type="term" value="F:mRNA binding"/>
    <property type="evidence" value="ECO:0007669"/>
    <property type="project" value="TreeGrafter"/>
</dbReference>
<feature type="region of interest" description="Disordered" evidence="6">
    <location>
        <begin position="1"/>
        <end position="33"/>
    </location>
</feature>
<dbReference type="SUPFAM" id="SSF54928">
    <property type="entry name" value="RNA-binding domain, RBD"/>
    <property type="match status" value="1"/>
</dbReference>
<dbReference type="GO" id="GO:0008033">
    <property type="term" value="P:tRNA processing"/>
    <property type="evidence" value="ECO:0007669"/>
    <property type="project" value="TreeGrafter"/>
</dbReference>
<feature type="coiled-coil region" evidence="5">
    <location>
        <begin position="326"/>
        <end position="353"/>
    </location>
</feature>
<dbReference type="Pfam" id="PF08777">
    <property type="entry name" value="RRM_3"/>
    <property type="match status" value="1"/>
</dbReference>
<dbReference type="CDD" id="cd12541">
    <property type="entry name" value="RRM2_La"/>
    <property type="match status" value="1"/>
</dbReference>
<dbReference type="InterPro" id="IPR036390">
    <property type="entry name" value="WH_DNA-bd_sf"/>
</dbReference>
<dbReference type="AlphaFoldDB" id="A0A1A9V9H4"/>
<feature type="region of interest" description="Disordered" evidence="6">
    <location>
        <begin position="247"/>
        <end position="266"/>
    </location>
</feature>
<evidence type="ECO:0000313" key="10">
    <source>
        <dbReference type="EnsemblMetazoa" id="GAUT030159-PA"/>
    </source>
</evidence>
<dbReference type="GO" id="GO:1990904">
    <property type="term" value="C:ribonucleoprotein complex"/>
    <property type="evidence" value="ECO:0007669"/>
    <property type="project" value="UniProtKB-UniRule"/>
</dbReference>
<feature type="compositionally biased region" description="Basic residues" evidence="6">
    <location>
        <begin position="369"/>
        <end position="382"/>
    </location>
</feature>
<dbReference type="SMART" id="SM00715">
    <property type="entry name" value="LA"/>
    <property type="match status" value="1"/>
</dbReference>
<keyword evidence="2 4" id="KW-0694">RNA-binding</keyword>
<dbReference type="InterPro" id="IPR045180">
    <property type="entry name" value="La_dom_prot"/>
</dbReference>
<keyword evidence="11" id="KW-1185">Reference proteome</keyword>
<dbReference type="Gene3D" id="3.30.70.330">
    <property type="match status" value="2"/>
</dbReference>
<dbReference type="PROSITE" id="PS51939">
    <property type="entry name" value="XRRM"/>
    <property type="match status" value="1"/>
</dbReference>
<dbReference type="GO" id="GO:0005829">
    <property type="term" value="C:cytosol"/>
    <property type="evidence" value="ECO:0007669"/>
    <property type="project" value="TreeGrafter"/>
</dbReference>
<accession>A0A1A9V9H4</accession>
<evidence type="ECO:0000256" key="2">
    <source>
        <dbReference type="ARBA" id="ARBA00022884"/>
    </source>
</evidence>
<evidence type="ECO:0000256" key="6">
    <source>
        <dbReference type="SAM" id="MobiDB-lite"/>
    </source>
</evidence>
<evidence type="ECO:0000259" key="8">
    <source>
        <dbReference type="PROSITE" id="PS50961"/>
    </source>
</evidence>
<dbReference type="PROSITE" id="PS50102">
    <property type="entry name" value="RRM"/>
    <property type="match status" value="1"/>
</dbReference>
<dbReference type="Pfam" id="PF05383">
    <property type="entry name" value="La"/>
    <property type="match status" value="1"/>
</dbReference>
<dbReference type="PROSITE" id="PS50961">
    <property type="entry name" value="HTH_LA"/>
    <property type="match status" value="1"/>
</dbReference>
<evidence type="ECO:0000313" key="11">
    <source>
        <dbReference type="Proteomes" id="UP000078200"/>
    </source>
</evidence>
<dbReference type="Proteomes" id="UP000078200">
    <property type="component" value="Unassembled WGS sequence"/>
</dbReference>
<dbReference type="VEuPathDB" id="VectorBase:GAUT030159"/>
<dbReference type="PANTHER" id="PTHR22792:SF166">
    <property type="entry name" value="LUPUS LA PROTEIN HOMOLOG"/>
    <property type="match status" value="1"/>
</dbReference>
<feature type="compositionally biased region" description="Basic and acidic residues" evidence="6">
    <location>
        <begin position="1"/>
        <end position="18"/>
    </location>
</feature>
<dbReference type="SMART" id="SM00360">
    <property type="entry name" value="RRM"/>
    <property type="match status" value="2"/>
</dbReference>
<dbReference type="STRING" id="7395.A0A1A9V9H4"/>
<feature type="domain" description="RRM" evidence="7">
    <location>
        <begin position="158"/>
        <end position="248"/>
    </location>
</feature>
<feature type="region of interest" description="Disordered" evidence="6">
    <location>
        <begin position="369"/>
        <end position="395"/>
    </location>
</feature>
<dbReference type="Pfam" id="PF00076">
    <property type="entry name" value="RRM_1"/>
    <property type="match status" value="1"/>
</dbReference>
<dbReference type="GO" id="GO:0005634">
    <property type="term" value="C:nucleus"/>
    <property type="evidence" value="ECO:0007669"/>
    <property type="project" value="UniProtKB-SubCell"/>
</dbReference>
<evidence type="ECO:0000259" key="7">
    <source>
        <dbReference type="PROSITE" id="PS50102"/>
    </source>
</evidence>
<dbReference type="InterPro" id="IPR036388">
    <property type="entry name" value="WH-like_DNA-bd_sf"/>
</dbReference>
<evidence type="ECO:0000256" key="1">
    <source>
        <dbReference type="ARBA" id="ARBA00004123"/>
    </source>
</evidence>
<feature type="domain" description="XRRM" evidence="9">
    <location>
        <begin position="271"/>
        <end position="391"/>
    </location>
</feature>
<dbReference type="PRINTS" id="PR00302">
    <property type="entry name" value="LUPUSLA"/>
</dbReference>
<sequence>MAEEVEKSAEEITKNGEKVDEEENATNGTSKPAAVLVVAEEENEDPKEVTDNQVETEKLDKNIIRQVEYYFGDSNLSRDKFLIDQISKDEEGWVPLSVLLTFKRLAALSKDPIVIANAMMKSDEGLVEVSEDKTQLRRHPERPIPERNEERRKELMTRTAYVKGFPVDSNMNTLIDYFNAYEKVAHIYMRKYVDKPTKQYKFKGSVFVTFETKEQAENFIEKAGATYNNNKLICKWQEKYLADKREEHKAKNKKKEKKAMEKEEKGGEKIVLPKGAIVYFEGASEDVTREDIREAVEKLGDWEIAYIEFSKGEKNGNIRFSGEGIAEKFLEKLEDKKIKIKDAEVELRALSEDEEKIYLAKAVEAMKNRRQLNQKNRKRRSGGHHDRNEEKKQKKRILKAVHCGQSYNQNRITKDVVAFAAQDFNHLVEDSQTNTC</sequence>
<dbReference type="GO" id="GO:0045727">
    <property type="term" value="P:positive regulation of translation"/>
    <property type="evidence" value="ECO:0007669"/>
    <property type="project" value="TreeGrafter"/>
</dbReference>
<keyword evidence="5" id="KW-0175">Coiled coil</keyword>
<evidence type="ECO:0000256" key="3">
    <source>
        <dbReference type="ARBA" id="ARBA00023242"/>
    </source>
</evidence>
<dbReference type="CDD" id="cd08028">
    <property type="entry name" value="LARP_3"/>
    <property type="match status" value="1"/>
</dbReference>
<dbReference type="InterPro" id="IPR012677">
    <property type="entry name" value="Nucleotide-bd_a/b_plait_sf"/>
</dbReference>
<dbReference type="InterPro" id="IPR035979">
    <property type="entry name" value="RBD_domain_sf"/>
</dbReference>
<proteinExistence type="predicted"/>
<evidence type="ECO:0000256" key="5">
    <source>
        <dbReference type="SAM" id="Coils"/>
    </source>
</evidence>
<keyword evidence="3" id="KW-0539">Nucleus</keyword>
<dbReference type="EnsemblMetazoa" id="GAUT030159-RA">
    <property type="protein sequence ID" value="GAUT030159-PA"/>
    <property type="gene ID" value="GAUT030159"/>
</dbReference>
<feature type="compositionally biased region" description="Basic and acidic residues" evidence="6">
    <location>
        <begin position="383"/>
        <end position="392"/>
    </location>
</feature>
<dbReference type="CDD" id="cd12291">
    <property type="entry name" value="RRM1_La"/>
    <property type="match status" value="1"/>
</dbReference>
<dbReference type="InterPro" id="IPR014886">
    <property type="entry name" value="La_xRRM"/>
</dbReference>
<dbReference type="InterPro" id="IPR000504">
    <property type="entry name" value="RRM_dom"/>
</dbReference>
<feature type="domain" description="HTH La-type RNA-binding" evidence="8">
    <location>
        <begin position="53"/>
        <end position="146"/>
    </location>
</feature>
<organism evidence="10 11">
    <name type="scientific">Glossina austeni</name>
    <name type="common">Savannah tsetse fly</name>
    <dbReference type="NCBI Taxonomy" id="7395"/>
    <lineage>
        <taxon>Eukaryota</taxon>
        <taxon>Metazoa</taxon>
        <taxon>Ecdysozoa</taxon>
        <taxon>Arthropoda</taxon>
        <taxon>Hexapoda</taxon>
        <taxon>Insecta</taxon>
        <taxon>Pterygota</taxon>
        <taxon>Neoptera</taxon>
        <taxon>Endopterygota</taxon>
        <taxon>Diptera</taxon>
        <taxon>Brachycera</taxon>
        <taxon>Muscomorpha</taxon>
        <taxon>Hippoboscoidea</taxon>
        <taxon>Glossinidae</taxon>
        <taxon>Glossina</taxon>
    </lineage>
</organism>
<dbReference type="GO" id="GO:0010494">
    <property type="term" value="C:cytoplasmic stress granule"/>
    <property type="evidence" value="ECO:0007669"/>
    <property type="project" value="TreeGrafter"/>
</dbReference>
<dbReference type="SUPFAM" id="SSF46785">
    <property type="entry name" value="Winged helix' DNA-binding domain"/>
    <property type="match status" value="1"/>
</dbReference>
<dbReference type="Gene3D" id="1.10.10.10">
    <property type="entry name" value="Winged helix-like DNA-binding domain superfamily/Winged helix DNA-binding domain"/>
    <property type="match status" value="1"/>
</dbReference>
<dbReference type="InterPro" id="IPR006630">
    <property type="entry name" value="La_HTH"/>
</dbReference>